<proteinExistence type="predicted"/>
<dbReference type="WBParaSite" id="jg12864">
    <property type="protein sequence ID" value="jg12864"/>
    <property type="gene ID" value="jg12864"/>
</dbReference>
<accession>A0A915CVP9</accession>
<dbReference type="Proteomes" id="UP000887574">
    <property type="component" value="Unplaced"/>
</dbReference>
<sequence length="73" mass="8280">MDPNLLKELLNQNREATTEKDKLLDPVYSGDCNTDLERPSTGFIAGNTSWKSRSSLSHHRNWRLKAPLDRIAG</sequence>
<protein>
    <submittedName>
        <fullName evidence="2">Uncharacterized protein</fullName>
    </submittedName>
</protein>
<name>A0A915CVP9_9BILA</name>
<evidence type="ECO:0000313" key="1">
    <source>
        <dbReference type="Proteomes" id="UP000887574"/>
    </source>
</evidence>
<evidence type="ECO:0000313" key="2">
    <source>
        <dbReference type="WBParaSite" id="jg12864"/>
    </source>
</evidence>
<organism evidence="1 2">
    <name type="scientific">Ditylenchus dipsaci</name>
    <dbReference type="NCBI Taxonomy" id="166011"/>
    <lineage>
        <taxon>Eukaryota</taxon>
        <taxon>Metazoa</taxon>
        <taxon>Ecdysozoa</taxon>
        <taxon>Nematoda</taxon>
        <taxon>Chromadorea</taxon>
        <taxon>Rhabditida</taxon>
        <taxon>Tylenchina</taxon>
        <taxon>Tylenchomorpha</taxon>
        <taxon>Sphaerularioidea</taxon>
        <taxon>Anguinidae</taxon>
        <taxon>Anguininae</taxon>
        <taxon>Ditylenchus</taxon>
    </lineage>
</organism>
<reference evidence="2" key="1">
    <citation type="submission" date="2022-11" db="UniProtKB">
        <authorList>
            <consortium name="WormBaseParasite"/>
        </authorList>
    </citation>
    <scope>IDENTIFICATION</scope>
</reference>
<keyword evidence="1" id="KW-1185">Reference proteome</keyword>
<dbReference type="AlphaFoldDB" id="A0A915CVP9"/>